<dbReference type="EMBL" id="JBFCZG010000007">
    <property type="protein sequence ID" value="KAL3420330.1"/>
    <property type="molecule type" value="Genomic_DNA"/>
</dbReference>
<organism evidence="1 2">
    <name type="scientific">Phlyctema vagabunda</name>
    <dbReference type="NCBI Taxonomy" id="108571"/>
    <lineage>
        <taxon>Eukaryota</taxon>
        <taxon>Fungi</taxon>
        <taxon>Dikarya</taxon>
        <taxon>Ascomycota</taxon>
        <taxon>Pezizomycotina</taxon>
        <taxon>Leotiomycetes</taxon>
        <taxon>Helotiales</taxon>
        <taxon>Dermateaceae</taxon>
        <taxon>Phlyctema</taxon>
    </lineage>
</organism>
<dbReference type="Proteomes" id="UP001629113">
    <property type="component" value="Unassembled WGS sequence"/>
</dbReference>
<gene>
    <name evidence="1" type="ORF">PVAG01_08829</name>
</gene>
<comment type="caution">
    <text evidence="1">The sequence shown here is derived from an EMBL/GenBank/DDBJ whole genome shotgun (WGS) entry which is preliminary data.</text>
</comment>
<evidence type="ECO:0000313" key="1">
    <source>
        <dbReference type="EMBL" id="KAL3420330.1"/>
    </source>
</evidence>
<sequence>MVSRYATLERLGGHTVRLLADVDRAVQGTSPTAYSQDGLNLTTVRANVRIMRLQFIVWHRGQAEMERTMRTLLTHGDGQWARDRAVVLLTHLNSVLLNVKSSVAGYISHKPNRRGSAVDSGGRSQQNQGFGRLLGEIEGDITALTRLRERILKNEDIRAS</sequence>
<evidence type="ECO:0000313" key="2">
    <source>
        <dbReference type="Proteomes" id="UP001629113"/>
    </source>
</evidence>
<accession>A0ABR4PAL2</accession>
<protein>
    <submittedName>
        <fullName evidence="1">Uncharacterized protein</fullName>
    </submittedName>
</protein>
<name>A0ABR4PAL2_9HELO</name>
<keyword evidence="2" id="KW-1185">Reference proteome</keyword>
<proteinExistence type="predicted"/>
<reference evidence="1 2" key="1">
    <citation type="submission" date="2024-06" db="EMBL/GenBank/DDBJ databases">
        <title>Complete genome of Phlyctema vagabunda strain 19-DSS-EL-015.</title>
        <authorList>
            <person name="Fiorenzani C."/>
        </authorList>
    </citation>
    <scope>NUCLEOTIDE SEQUENCE [LARGE SCALE GENOMIC DNA]</scope>
    <source>
        <strain evidence="1 2">19-DSS-EL-015</strain>
    </source>
</reference>